<evidence type="ECO:0000313" key="1">
    <source>
        <dbReference type="EMBL" id="MPC54922.1"/>
    </source>
</evidence>
<dbReference type="Proteomes" id="UP000324222">
    <property type="component" value="Unassembled WGS sequence"/>
</dbReference>
<protein>
    <submittedName>
        <fullName evidence="1">Uncharacterized protein</fullName>
    </submittedName>
</protein>
<accession>A0A5B7G7I2</accession>
<proteinExistence type="predicted"/>
<gene>
    <name evidence="1" type="ORF">E2C01_048851</name>
</gene>
<keyword evidence="2" id="KW-1185">Reference proteome</keyword>
<sequence length="113" mass="12829">MIPSPRHSLHYPPFTKFCNSSIHSPLLPRPTLHSYGLPGGSTLTALSCAFRSVQTSDSFDACLECQRYAWQSSRTSKPFPTRPYLFGRHTKVRFHSWAVPKTRLGENTKADLY</sequence>
<evidence type="ECO:0000313" key="2">
    <source>
        <dbReference type="Proteomes" id="UP000324222"/>
    </source>
</evidence>
<dbReference type="AlphaFoldDB" id="A0A5B7G7I2"/>
<reference evidence="1 2" key="1">
    <citation type="submission" date="2019-05" db="EMBL/GenBank/DDBJ databases">
        <title>Another draft genome of Portunus trituberculatus and its Hox gene families provides insights of decapod evolution.</title>
        <authorList>
            <person name="Jeong J.-H."/>
            <person name="Song I."/>
            <person name="Kim S."/>
            <person name="Choi T."/>
            <person name="Kim D."/>
            <person name="Ryu S."/>
            <person name="Kim W."/>
        </authorList>
    </citation>
    <scope>NUCLEOTIDE SEQUENCE [LARGE SCALE GENOMIC DNA]</scope>
    <source>
        <tissue evidence="1">Muscle</tissue>
    </source>
</reference>
<organism evidence="1 2">
    <name type="scientific">Portunus trituberculatus</name>
    <name type="common">Swimming crab</name>
    <name type="synonym">Neptunus trituberculatus</name>
    <dbReference type="NCBI Taxonomy" id="210409"/>
    <lineage>
        <taxon>Eukaryota</taxon>
        <taxon>Metazoa</taxon>
        <taxon>Ecdysozoa</taxon>
        <taxon>Arthropoda</taxon>
        <taxon>Crustacea</taxon>
        <taxon>Multicrustacea</taxon>
        <taxon>Malacostraca</taxon>
        <taxon>Eumalacostraca</taxon>
        <taxon>Eucarida</taxon>
        <taxon>Decapoda</taxon>
        <taxon>Pleocyemata</taxon>
        <taxon>Brachyura</taxon>
        <taxon>Eubrachyura</taxon>
        <taxon>Portunoidea</taxon>
        <taxon>Portunidae</taxon>
        <taxon>Portuninae</taxon>
        <taxon>Portunus</taxon>
    </lineage>
</organism>
<name>A0A5B7G7I2_PORTR</name>
<comment type="caution">
    <text evidence="1">The sequence shown here is derived from an EMBL/GenBank/DDBJ whole genome shotgun (WGS) entry which is preliminary data.</text>
</comment>
<dbReference type="EMBL" id="VSRR010012742">
    <property type="protein sequence ID" value="MPC54922.1"/>
    <property type="molecule type" value="Genomic_DNA"/>
</dbReference>